<name>A0AAD9U286_9ROSI</name>
<keyword evidence="2" id="KW-1185">Reference proteome</keyword>
<feature type="non-terminal residue" evidence="1">
    <location>
        <position position="1"/>
    </location>
</feature>
<dbReference type="Proteomes" id="UP001280121">
    <property type="component" value="Unassembled WGS sequence"/>
</dbReference>
<reference evidence="1" key="1">
    <citation type="journal article" date="2023" name="Plant J.">
        <title>Genome sequences and population genomics provide insights into the demographic history, inbreeding, and mutation load of two 'living fossil' tree species of Dipteronia.</title>
        <authorList>
            <person name="Feng Y."/>
            <person name="Comes H.P."/>
            <person name="Chen J."/>
            <person name="Zhu S."/>
            <person name="Lu R."/>
            <person name="Zhang X."/>
            <person name="Li P."/>
            <person name="Qiu J."/>
            <person name="Olsen K.M."/>
            <person name="Qiu Y."/>
        </authorList>
    </citation>
    <scope>NUCLEOTIDE SEQUENCE</scope>
    <source>
        <strain evidence="1">KIB01</strain>
    </source>
</reference>
<gene>
    <name evidence="1" type="ORF">Ddye_021766</name>
</gene>
<protein>
    <submittedName>
        <fullName evidence="1">Uncharacterized protein</fullName>
    </submittedName>
</protein>
<proteinExistence type="predicted"/>
<evidence type="ECO:0000313" key="2">
    <source>
        <dbReference type="Proteomes" id="UP001280121"/>
    </source>
</evidence>
<dbReference type="EMBL" id="JANJYI010000006">
    <property type="protein sequence ID" value="KAK2646571.1"/>
    <property type="molecule type" value="Genomic_DNA"/>
</dbReference>
<sequence length="55" mass="6324">EKIKHFHAIMNAKIPHKTSCRGFAQATKRNEKQELEHIKKNKNGEAVNTKVAEKI</sequence>
<accession>A0AAD9U286</accession>
<evidence type="ECO:0000313" key="1">
    <source>
        <dbReference type="EMBL" id="KAK2646571.1"/>
    </source>
</evidence>
<organism evidence="1 2">
    <name type="scientific">Dipteronia dyeriana</name>
    <dbReference type="NCBI Taxonomy" id="168575"/>
    <lineage>
        <taxon>Eukaryota</taxon>
        <taxon>Viridiplantae</taxon>
        <taxon>Streptophyta</taxon>
        <taxon>Embryophyta</taxon>
        <taxon>Tracheophyta</taxon>
        <taxon>Spermatophyta</taxon>
        <taxon>Magnoliopsida</taxon>
        <taxon>eudicotyledons</taxon>
        <taxon>Gunneridae</taxon>
        <taxon>Pentapetalae</taxon>
        <taxon>rosids</taxon>
        <taxon>malvids</taxon>
        <taxon>Sapindales</taxon>
        <taxon>Sapindaceae</taxon>
        <taxon>Hippocastanoideae</taxon>
        <taxon>Acereae</taxon>
        <taxon>Dipteronia</taxon>
    </lineage>
</organism>
<feature type="non-terminal residue" evidence="1">
    <location>
        <position position="55"/>
    </location>
</feature>
<dbReference type="AlphaFoldDB" id="A0AAD9U286"/>
<comment type="caution">
    <text evidence="1">The sequence shown here is derived from an EMBL/GenBank/DDBJ whole genome shotgun (WGS) entry which is preliminary data.</text>
</comment>